<protein>
    <submittedName>
        <fullName evidence="1">Uncharacterized protein</fullName>
    </submittedName>
</protein>
<evidence type="ECO:0000313" key="2">
    <source>
        <dbReference type="Proteomes" id="UP000574931"/>
    </source>
</evidence>
<sequence>MDSFAFNSDRPCPLFKVDEEAVKEAQTALHFGFQWMQKCNGVQQPQYPPDLHEKLLMRAKEGYNNGALFRAATRFVRLQ</sequence>
<dbReference type="Proteomes" id="UP000574931">
    <property type="component" value="Unassembled WGS sequence"/>
</dbReference>
<evidence type="ECO:0000313" key="1">
    <source>
        <dbReference type="EMBL" id="NNU62376.1"/>
    </source>
</evidence>
<organism evidence="1 2">
    <name type="scientific">Ochrobactrum soli</name>
    <dbReference type="NCBI Taxonomy" id="2448455"/>
    <lineage>
        <taxon>Bacteria</taxon>
        <taxon>Pseudomonadati</taxon>
        <taxon>Pseudomonadota</taxon>
        <taxon>Alphaproteobacteria</taxon>
        <taxon>Hyphomicrobiales</taxon>
        <taxon>Brucellaceae</taxon>
        <taxon>Brucella/Ochrobactrum group</taxon>
        <taxon>Ochrobactrum</taxon>
    </lineage>
</organism>
<keyword evidence="2" id="KW-1185">Reference proteome</keyword>
<reference evidence="1 2" key="1">
    <citation type="submission" date="2020-05" db="EMBL/GenBank/DDBJ databases">
        <title>Draft Genome Sequence of Ochrobactrum soli Isolated from Stable Fly Gut.</title>
        <authorList>
            <person name="Pileggi M.T."/>
            <person name="Vazhakkala L.J."/>
            <person name="Wong C.N."/>
        </authorList>
    </citation>
    <scope>NUCLEOTIDE SEQUENCE [LARGE SCALE GENOMIC DNA]</scope>
    <source>
        <strain evidence="1 2">MTP-C0764</strain>
    </source>
</reference>
<dbReference type="EMBL" id="JABFCY010000013">
    <property type="protein sequence ID" value="NNU62376.1"/>
    <property type="molecule type" value="Genomic_DNA"/>
</dbReference>
<comment type="caution">
    <text evidence="1">The sequence shown here is derived from an EMBL/GenBank/DDBJ whole genome shotgun (WGS) entry which is preliminary data.</text>
</comment>
<name>A0A849KXP4_9HYPH</name>
<gene>
    <name evidence="1" type="ORF">HKX02_19250</name>
</gene>
<proteinExistence type="predicted"/>
<dbReference type="RefSeq" id="WP_171318842.1">
    <property type="nucleotide sequence ID" value="NZ_JABFCY010000013.1"/>
</dbReference>
<accession>A0A849KXP4</accession>
<dbReference type="AlphaFoldDB" id="A0A849KXP4"/>